<feature type="coiled-coil region" evidence="1">
    <location>
        <begin position="115"/>
        <end position="145"/>
    </location>
</feature>
<proteinExistence type="predicted"/>
<feature type="coiled-coil region" evidence="1">
    <location>
        <begin position="284"/>
        <end position="597"/>
    </location>
</feature>
<protein>
    <submittedName>
        <fullName evidence="2">Uncharacterized protein</fullName>
    </submittedName>
</protein>
<gene>
    <name evidence="2" type="ORF">PPRIM_AZ9-3.1.T0470046</name>
</gene>
<evidence type="ECO:0000313" key="3">
    <source>
        <dbReference type="Proteomes" id="UP000688137"/>
    </source>
</evidence>
<evidence type="ECO:0000256" key="1">
    <source>
        <dbReference type="SAM" id="Coils"/>
    </source>
</evidence>
<comment type="caution">
    <text evidence="2">The sequence shown here is derived from an EMBL/GenBank/DDBJ whole genome shotgun (WGS) entry which is preliminary data.</text>
</comment>
<dbReference type="Proteomes" id="UP000688137">
    <property type="component" value="Unassembled WGS sequence"/>
</dbReference>
<dbReference type="OMA" id="QKKEMIN"/>
<dbReference type="EMBL" id="CAJJDM010000047">
    <property type="protein sequence ID" value="CAD8071242.1"/>
    <property type="molecule type" value="Genomic_DNA"/>
</dbReference>
<accession>A0A8S1LY69</accession>
<evidence type="ECO:0000313" key="2">
    <source>
        <dbReference type="EMBL" id="CAD8071242.1"/>
    </source>
</evidence>
<feature type="coiled-coil region" evidence="1">
    <location>
        <begin position="43"/>
        <end position="91"/>
    </location>
</feature>
<reference evidence="2" key="1">
    <citation type="submission" date="2021-01" db="EMBL/GenBank/DDBJ databases">
        <authorList>
            <consortium name="Genoscope - CEA"/>
            <person name="William W."/>
        </authorList>
    </citation>
    <scope>NUCLEOTIDE SEQUENCE</scope>
</reference>
<name>A0A8S1LY69_PARPR</name>
<dbReference type="AlphaFoldDB" id="A0A8S1LY69"/>
<keyword evidence="3" id="KW-1185">Reference proteome</keyword>
<organism evidence="2 3">
    <name type="scientific">Paramecium primaurelia</name>
    <dbReference type="NCBI Taxonomy" id="5886"/>
    <lineage>
        <taxon>Eukaryota</taxon>
        <taxon>Sar</taxon>
        <taxon>Alveolata</taxon>
        <taxon>Ciliophora</taxon>
        <taxon>Intramacronucleata</taxon>
        <taxon>Oligohymenophorea</taxon>
        <taxon>Peniculida</taxon>
        <taxon>Parameciidae</taxon>
        <taxon>Paramecium</taxon>
    </lineage>
</organism>
<sequence>MNSDQRFITQNSQFMSRRSQYLLQLQNDQLQRHRTTLNNLPDQEELINQLNAKQEKNNQLQEDIRKLKTLVEQKERDIKNYEALVQKIENTQNFDLFVKEGKQLNITRSMAINLKRKAGEDKQEIQKQKETIKELQENIKTRNVMRLKNYNVSLLQDIQIRNDIINGQNLKIQELNQQIDSLRIYQNYYTIQQDLPGIEIRFNQLQNNINELINIKRQTQADLDIVKIQYQFIKQQTQNNQQRTRYRSGSFNISQQSEIQVIRDQRSKSISKDNILIERNWQLIKSLENKNNQLIQKRQQQCNEIITLKNQINDISKEKQVQENLVQQLKQNAKDNADRIKQLQNDLQVINLQNANLKQLIQNHGSDLTEKKLQIVQQKEIIEKLNQELLNKDKNKEIEQLKLQINQEIEKKNNNQQIYNQQIEQLNAILNEKKQDNDQLNNNLRHLNSQIQELKQQNEDYNNKNLEYNQIINNLKLEINNIQANLDIKDQNILQLTQNIEQLNLEIQQLNKDKESLIQDKDQFNEEIQSLNQNINQLNQDKELLNKDKELFNQEIQQLNQHKKQLNENIQQLIQHQEQLNQEIIQKDDNIQDLKIELQIYEYSSKKISINVANQNQNKIFQVQLKDSSLKRILNIIKQKYYFISAIQKQENFII</sequence>
<keyword evidence="1" id="KW-0175">Coiled coil</keyword>